<feature type="transmembrane region" description="Helical" evidence="1">
    <location>
        <begin position="98"/>
        <end position="116"/>
    </location>
</feature>
<name>A0A382V0T7_9ZZZZ</name>
<organism evidence="2">
    <name type="scientific">marine metagenome</name>
    <dbReference type="NCBI Taxonomy" id="408172"/>
    <lineage>
        <taxon>unclassified sequences</taxon>
        <taxon>metagenomes</taxon>
        <taxon>ecological metagenomes</taxon>
    </lineage>
</organism>
<keyword evidence="1" id="KW-1133">Transmembrane helix</keyword>
<gene>
    <name evidence="2" type="ORF">METZ01_LOCUS392943</name>
</gene>
<keyword evidence="1" id="KW-0812">Transmembrane</keyword>
<evidence type="ECO:0000313" key="2">
    <source>
        <dbReference type="EMBL" id="SVD40089.1"/>
    </source>
</evidence>
<feature type="transmembrane region" description="Helical" evidence="1">
    <location>
        <begin position="20"/>
        <end position="52"/>
    </location>
</feature>
<evidence type="ECO:0000256" key="1">
    <source>
        <dbReference type="SAM" id="Phobius"/>
    </source>
</evidence>
<proteinExistence type="predicted"/>
<sequence>MNEPESEDAPFSKVERLGGAIAHGSTLLIGIPLTVFLHEFPLFLAPCPLAAYMISRSFRRRRMAWGSFQAMQATMVQGFILLMAVGMIYTSVAPRLPLVFGLAGFLAFLYTLWGALDTMLGYDFRYFYVGDFLNKVSDANLKRPERRRGWFGFGGSSRNGKDR</sequence>
<evidence type="ECO:0008006" key="3">
    <source>
        <dbReference type="Google" id="ProtNLM"/>
    </source>
</evidence>
<protein>
    <recommendedName>
        <fullName evidence="3">DUF4870 domain-containing protein</fullName>
    </recommendedName>
</protein>
<accession>A0A382V0T7</accession>
<dbReference type="EMBL" id="UINC01148287">
    <property type="protein sequence ID" value="SVD40089.1"/>
    <property type="molecule type" value="Genomic_DNA"/>
</dbReference>
<keyword evidence="1" id="KW-0472">Membrane</keyword>
<feature type="transmembrane region" description="Helical" evidence="1">
    <location>
        <begin position="73"/>
        <end position="92"/>
    </location>
</feature>
<dbReference type="AlphaFoldDB" id="A0A382V0T7"/>
<reference evidence="2" key="1">
    <citation type="submission" date="2018-05" db="EMBL/GenBank/DDBJ databases">
        <authorList>
            <person name="Lanie J.A."/>
            <person name="Ng W.-L."/>
            <person name="Kazmierczak K.M."/>
            <person name="Andrzejewski T.M."/>
            <person name="Davidsen T.M."/>
            <person name="Wayne K.J."/>
            <person name="Tettelin H."/>
            <person name="Glass J.I."/>
            <person name="Rusch D."/>
            <person name="Podicherti R."/>
            <person name="Tsui H.-C.T."/>
            <person name="Winkler M.E."/>
        </authorList>
    </citation>
    <scope>NUCLEOTIDE SEQUENCE</scope>
</reference>